<reference evidence="1 2" key="1">
    <citation type="journal article" date="2022" name="Front. Microbiol.">
        <title>High genomic differentiation and limited gene flow indicate recent cryptic speciation within the genus Laspinema (cyanobacteria).</title>
        <authorList>
            <person name="Stanojkovic A."/>
            <person name="Skoupy S."/>
            <person name="Skaloud P."/>
            <person name="Dvorak P."/>
        </authorList>
    </citation>
    <scope>NUCLEOTIDE SEQUENCE [LARGE SCALE GENOMIC DNA]</scope>
    <source>
        <strain evidence="1 2">D2a</strain>
    </source>
</reference>
<dbReference type="EMBL" id="JAMXFF010000023">
    <property type="protein sequence ID" value="MCT7967766.1"/>
    <property type="molecule type" value="Genomic_DNA"/>
</dbReference>
<proteinExistence type="predicted"/>
<dbReference type="Proteomes" id="UP001525890">
    <property type="component" value="Unassembled WGS sequence"/>
</dbReference>
<keyword evidence="2" id="KW-1185">Reference proteome</keyword>
<protein>
    <submittedName>
        <fullName evidence="1">Uncharacterized protein</fullName>
    </submittedName>
</protein>
<accession>A0ABT2MSN3</accession>
<sequence length="68" mass="7190">MSLASLATLVAKWPTLMELWTQVIALATSGGGIAEISSVVAQFATITGISVQAIIDFLQAMLVFFVFV</sequence>
<organism evidence="1 2">
    <name type="scientific">Laspinema palackyanum D2a</name>
    <dbReference type="NCBI Taxonomy" id="2953684"/>
    <lineage>
        <taxon>Bacteria</taxon>
        <taxon>Bacillati</taxon>
        <taxon>Cyanobacteriota</taxon>
        <taxon>Cyanophyceae</taxon>
        <taxon>Oscillatoriophycideae</taxon>
        <taxon>Oscillatoriales</taxon>
        <taxon>Laspinemataceae</taxon>
        <taxon>Laspinema</taxon>
        <taxon>Laspinema palackyanum</taxon>
    </lineage>
</organism>
<dbReference type="RefSeq" id="WP_368007328.1">
    <property type="nucleotide sequence ID" value="NZ_JAMXFF010000023.1"/>
</dbReference>
<evidence type="ECO:0000313" key="1">
    <source>
        <dbReference type="EMBL" id="MCT7967766.1"/>
    </source>
</evidence>
<gene>
    <name evidence="1" type="ORF">NG799_15595</name>
</gene>
<comment type="caution">
    <text evidence="1">The sequence shown here is derived from an EMBL/GenBank/DDBJ whole genome shotgun (WGS) entry which is preliminary data.</text>
</comment>
<evidence type="ECO:0000313" key="2">
    <source>
        <dbReference type="Proteomes" id="UP001525890"/>
    </source>
</evidence>
<name>A0ABT2MSN3_9CYAN</name>